<dbReference type="EMBL" id="PGOL01001240">
    <property type="protein sequence ID" value="PKI59746.1"/>
    <property type="molecule type" value="Genomic_DNA"/>
</dbReference>
<evidence type="ECO:0000313" key="2">
    <source>
        <dbReference type="Proteomes" id="UP000233551"/>
    </source>
</evidence>
<accession>A0A2I0JWB2</accession>
<proteinExistence type="predicted"/>
<name>A0A2I0JWB2_PUNGR</name>
<organism evidence="1 2">
    <name type="scientific">Punica granatum</name>
    <name type="common">Pomegranate</name>
    <dbReference type="NCBI Taxonomy" id="22663"/>
    <lineage>
        <taxon>Eukaryota</taxon>
        <taxon>Viridiplantae</taxon>
        <taxon>Streptophyta</taxon>
        <taxon>Embryophyta</taxon>
        <taxon>Tracheophyta</taxon>
        <taxon>Spermatophyta</taxon>
        <taxon>Magnoliopsida</taxon>
        <taxon>eudicotyledons</taxon>
        <taxon>Gunneridae</taxon>
        <taxon>Pentapetalae</taxon>
        <taxon>rosids</taxon>
        <taxon>malvids</taxon>
        <taxon>Myrtales</taxon>
        <taxon>Lythraceae</taxon>
        <taxon>Punica</taxon>
    </lineage>
</organism>
<keyword evidence="2" id="KW-1185">Reference proteome</keyword>
<reference evidence="1 2" key="1">
    <citation type="submission" date="2017-11" db="EMBL/GenBank/DDBJ databases">
        <title>De-novo sequencing of pomegranate (Punica granatum L.) genome.</title>
        <authorList>
            <person name="Akparov Z."/>
            <person name="Amiraslanov A."/>
            <person name="Hajiyeva S."/>
            <person name="Abbasov M."/>
            <person name="Kaur K."/>
            <person name="Hamwieh A."/>
            <person name="Solovyev V."/>
            <person name="Salamov A."/>
            <person name="Braich B."/>
            <person name="Kosarev P."/>
            <person name="Mahmoud A."/>
            <person name="Hajiyev E."/>
            <person name="Babayeva S."/>
            <person name="Izzatullayeva V."/>
            <person name="Mammadov A."/>
            <person name="Mammadov A."/>
            <person name="Sharifova S."/>
            <person name="Ojaghi J."/>
            <person name="Eynullazada K."/>
            <person name="Bayramov B."/>
            <person name="Abdulazimova A."/>
            <person name="Shahmuradov I."/>
        </authorList>
    </citation>
    <scope>NUCLEOTIDE SEQUENCE [LARGE SCALE GENOMIC DNA]</scope>
    <source>
        <strain evidence="2">cv. AG2017</strain>
        <tissue evidence="1">Leaf</tissue>
    </source>
</reference>
<protein>
    <submittedName>
        <fullName evidence="1">Uncharacterized protein</fullName>
    </submittedName>
</protein>
<gene>
    <name evidence="1" type="ORF">CRG98_019849</name>
</gene>
<dbReference type="Proteomes" id="UP000233551">
    <property type="component" value="Unassembled WGS sequence"/>
</dbReference>
<comment type="caution">
    <text evidence="1">The sequence shown here is derived from an EMBL/GenBank/DDBJ whole genome shotgun (WGS) entry which is preliminary data.</text>
</comment>
<dbReference type="AlphaFoldDB" id="A0A2I0JWB2"/>
<sequence>MAEGLDRSMGKSPRGEMSTRVDFDKCLSAFHLALNEPIWEAKGNFSGEEALPDTFRQNLSGMIDDLRHLHAALISGDDLASLAFAICHLVCKFPGDLCHVCEPEFRLVGARMRVTDRTTWECPPSCGDVRRTRVRISRHYQFMTRRPRVGELPESRGNWYT</sequence>
<evidence type="ECO:0000313" key="1">
    <source>
        <dbReference type="EMBL" id="PKI59746.1"/>
    </source>
</evidence>